<name>A0A8T0EBL1_ARGBR</name>
<reference evidence="2" key="1">
    <citation type="journal article" date="2020" name="bioRxiv">
        <title>Chromosome-level reference genome of the European wasp spider Argiope bruennichi: a resource for studies on range expansion and evolutionary adaptation.</title>
        <authorList>
            <person name="Sheffer M.M."/>
            <person name="Hoppe A."/>
            <person name="Krehenwinkel H."/>
            <person name="Uhl G."/>
            <person name="Kuss A.W."/>
            <person name="Jensen L."/>
            <person name="Jensen C."/>
            <person name="Gillespie R.G."/>
            <person name="Hoff K.J."/>
            <person name="Prost S."/>
        </authorList>
    </citation>
    <scope>NUCLEOTIDE SEQUENCE</scope>
</reference>
<sequence length="69" mass="7554">MSSLRTARQKHSTAHVNDPKRVAAPNGAQLQLPLPYFKELMAAETAQACTGENFIFVQLAKQMVLLSLA</sequence>
<feature type="region of interest" description="Disordered" evidence="1">
    <location>
        <begin position="1"/>
        <end position="24"/>
    </location>
</feature>
<evidence type="ECO:0000256" key="1">
    <source>
        <dbReference type="SAM" id="MobiDB-lite"/>
    </source>
</evidence>
<protein>
    <submittedName>
        <fullName evidence="2">Uncharacterized protein</fullName>
    </submittedName>
</protein>
<proteinExistence type="predicted"/>
<evidence type="ECO:0000313" key="3">
    <source>
        <dbReference type="Proteomes" id="UP000807504"/>
    </source>
</evidence>
<evidence type="ECO:0000313" key="2">
    <source>
        <dbReference type="EMBL" id="KAF8770089.1"/>
    </source>
</evidence>
<organism evidence="2 3">
    <name type="scientific">Argiope bruennichi</name>
    <name type="common">Wasp spider</name>
    <name type="synonym">Aranea bruennichi</name>
    <dbReference type="NCBI Taxonomy" id="94029"/>
    <lineage>
        <taxon>Eukaryota</taxon>
        <taxon>Metazoa</taxon>
        <taxon>Ecdysozoa</taxon>
        <taxon>Arthropoda</taxon>
        <taxon>Chelicerata</taxon>
        <taxon>Arachnida</taxon>
        <taxon>Araneae</taxon>
        <taxon>Araneomorphae</taxon>
        <taxon>Entelegynae</taxon>
        <taxon>Araneoidea</taxon>
        <taxon>Araneidae</taxon>
        <taxon>Argiope</taxon>
    </lineage>
</organism>
<dbReference type="Proteomes" id="UP000807504">
    <property type="component" value="Unassembled WGS sequence"/>
</dbReference>
<reference evidence="2" key="2">
    <citation type="submission" date="2020-06" db="EMBL/GenBank/DDBJ databases">
        <authorList>
            <person name="Sheffer M."/>
        </authorList>
    </citation>
    <scope>NUCLEOTIDE SEQUENCE</scope>
</reference>
<keyword evidence="3" id="KW-1185">Reference proteome</keyword>
<gene>
    <name evidence="2" type="ORF">HNY73_017660</name>
</gene>
<comment type="caution">
    <text evidence="2">The sequence shown here is derived from an EMBL/GenBank/DDBJ whole genome shotgun (WGS) entry which is preliminary data.</text>
</comment>
<accession>A0A8T0EBL1</accession>
<dbReference type="EMBL" id="JABXBU010002228">
    <property type="protein sequence ID" value="KAF8770089.1"/>
    <property type="molecule type" value="Genomic_DNA"/>
</dbReference>
<dbReference type="AlphaFoldDB" id="A0A8T0EBL1"/>